<evidence type="ECO:0000256" key="7">
    <source>
        <dbReference type="SAM" id="Phobius"/>
    </source>
</evidence>
<gene>
    <name evidence="8" type="ORF">X975_11938</name>
</gene>
<dbReference type="Pfam" id="PF01940">
    <property type="entry name" value="DUF92"/>
    <property type="match status" value="1"/>
</dbReference>
<dbReference type="Proteomes" id="UP000054359">
    <property type="component" value="Unassembled WGS sequence"/>
</dbReference>
<dbReference type="InterPro" id="IPR002794">
    <property type="entry name" value="DUF92_TMEM19"/>
</dbReference>
<evidence type="ECO:0000256" key="5">
    <source>
        <dbReference type="ARBA" id="ARBA00022989"/>
    </source>
</evidence>
<evidence type="ECO:0000313" key="8">
    <source>
        <dbReference type="EMBL" id="KFM69050.1"/>
    </source>
</evidence>
<feature type="transmembrane region" description="Helical" evidence="7">
    <location>
        <begin position="71"/>
        <end position="94"/>
    </location>
</feature>
<evidence type="ECO:0000256" key="3">
    <source>
        <dbReference type="ARBA" id="ARBA00014258"/>
    </source>
</evidence>
<evidence type="ECO:0000256" key="2">
    <source>
        <dbReference type="ARBA" id="ARBA00009012"/>
    </source>
</evidence>
<comment type="subcellular location">
    <subcellularLocation>
        <location evidence="1">Membrane</location>
        <topology evidence="1">Multi-pass membrane protein</topology>
    </subcellularLocation>
</comment>
<keyword evidence="4 7" id="KW-0812">Transmembrane</keyword>
<evidence type="ECO:0000313" key="9">
    <source>
        <dbReference type="Proteomes" id="UP000054359"/>
    </source>
</evidence>
<keyword evidence="9" id="KW-1185">Reference proteome</keyword>
<dbReference type="PANTHER" id="PTHR13353">
    <property type="entry name" value="TRANSMEMBRANE PROTEIN 19"/>
    <property type="match status" value="1"/>
</dbReference>
<dbReference type="AlphaFoldDB" id="A0A087TVB1"/>
<dbReference type="GO" id="GO:0016020">
    <property type="term" value="C:membrane"/>
    <property type="evidence" value="ECO:0007669"/>
    <property type="project" value="UniProtKB-SubCell"/>
</dbReference>
<feature type="non-terminal residue" evidence="8">
    <location>
        <position position="189"/>
    </location>
</feature>
<comment type="similarity">
    <text evidence="2">Belongs to the TMEM19 family.</text>
</comment>
<proteinExistence type="inferred from homology"/>
<sequence length="189" mass="20224">MLYLLQGGFGETVIEFDKDYERSWLAASVLSSLAGVNGDTWASEIGTVVAKMEPRLITSLQKVPVGTNGGFTAAGLFFSALGGSIIGLAYLLALVLCYRNVVLHQVFLLTCMGAFAGLFGSIIDSVIGATLQYSGLDMRTGKIVENPAIGVKHISGRPLLNNHSVNMIMSIINSIVVPTITARLYLFFM</sequence>
<accession>A0A087TVB1</accession>
<evidence type="ECO:0000256" key="1">
    <source>
        <dbReference type="ARBA" id="ARBA00004141"/>
    </source>
</evidence>
<organism evidence="8 9">
    <name type="scientific">Stegodyphus mimosarum</name>
    <name type="common">African social velvet spider</name>
    <dbReference type="NCBI Taxonomy" id="407821"/>
    <lineage>
        <taxon>Eukaryota</taxon>
        <taxon>Metazoa</taxon>
        <taxon>Ecdysozoa</taxon>
        <taxon>Arthropoda</taxon>
        <taxon>Chelicerata</taxon>
        <taxon>Arachnida</taxon>
        <taxon>Araneae</taxon>
        <taxon>Araneomorphae</taxon>
        <taxon>Entelegynae</taxon>
        <taxon>Eresoidea</taxon>
        <taxon>Eresidae</taxon>
        <taxon>Stegodyphus</taxon>
    </lineage>
</organism>
<keyword evidence="6 7" id="KW-0472">Membrane</keyword>
<evidence type="ECO:0000256" key="4">
    <source>
        <dbReference type="ARBA" id="ARBA00022692"/>
    </source>
</evidence>
<dbReference type="PANTHER" id="PTHR13353:SF5">
    <property type="entry name" value="TRANSMEMBRANE PROTEIN 19"/>
    <property type="match status" value="1"/>
</dbReference>
<feature type="transmembrane region" description="Helical" evidence="7">
    <location>
        <begin position="106"/>
        <end position="131"/>
    </location>
</feature>
<dbReference type="OrthoDB" id="30881at2759"/>
<keyword evidence="5 7" id="KW-1133">Transmembrane helix</keyword>
<feature type="transmembrane region" description="Helical" evidence="7">
    <location>
        <begin position="167"/>
        <end position="188"/>
    </location>
</feature>
<name>A0A087TVB1_STEMI</name>
<dbReference type="OMA" id="CTRYLND"/>
<reference evidence="8 9" key="1">
    <citation type="submission" date="2013-11" db="EMBL/GenBank/DDBJ databases">
        <title>Genome sequencing of Stegodyphus mimosarum.</title>
        <authorList>
            <person name="Bechsgaard J."/>
        </authorList>
    </citation>
    <scope>NUCLEOTIDE SEQUENCE [LARGE SCALE GENOMIC DNA]</scope>
</reference>
<dbReference type="STRING" id="407821.A0A087TVB1"/>
<protein>
    <recommendedName>
        <fullName evidence="3">Transmembrane protein 19</fullName>
    </recommendedName>
</protein>
<evidence type="ECO:0000256" key="6">
    <source>
        <dbReference type="ARBA" id="ARBA00023136"/>
    </source>
</evidence>
<dbReference type="EMBL" id="KK116903">
    <property type="protein sequence ID" value="KFM69050.1"/>
    <property type="molecule type" value="Genomic_DNA"/>
</dbReference>